<protein>
    <submittedName>
        <fullName evidence="2">Membrane protein</fullName>
    </submittedName>
</protein>
<feature type="transmembrane region" description="Helical" evidence="1">
    <location>
        <begin position="24"/>
        <end position="46"/>
    </location>
</feature>
<reference evidence="2 3" key="1">
    <citation type="journal article" date="2016" name="Front. Microbiol.">
        <title>Genomic Resource of Rice Seed Associated Bacteria.</title>
        <authorList>
            <person name="Midha S."/>
            <person name="Bansal K."/>
            <person name="Sharma S."/>
            <person name="Kumar N."/>
            <person name="Patil P.P."/>
            <person name="Chaudhry V."/>
            <person name="Patil P.B."/>
        </authorList>
    </citation>
    <scope>NUCLEOTIDE SEQUENCE [LARGE SCALE GENOMIC DNA]</scope>
    <source>
        <strain evidence="2 3">NS220</strain>
    </source>
</reference>
<sequence>MAERFVTAEAAASGTLRGWARLPVAARIALIYVAARVVTTIFFLLASGLSGPTSRFGVAPALGQFALGWDAQWYWLAAVSGYPSVLPVNATGAVAENAWAFLPVYPYLSAGLGSFLGSWGAGGVTIALVSGYGASLALHALLRDRLGDSAATWAVVFFAAGPLAAMFQVGYAESLFLLLLFIALRCVQRRRWGWLYVLIPAMGFTRPGILAFALFLGLYGIHRFFRRHGDPLSRREVVHIVVLGMVSVVVGFAWQAVAGLTTGDSGAYLATELAWRRNWIADASGHFVPLEGFVQAAAFWFTQWGLGPWTGYVALVLLVVGIALALLLLRPVRRLGIEIRLWSASYLIYLLLVFFPQSSIFRLLLPVSPLWGALAVPRSTGWRLGVLALALLGQWWWIYNMYALGNTYWQIP</sequence>
<feature type="transmembrane region" description="Helical" evidence="1">
    <location>
        <begin position="204"/>
        <end position="225"/>
    </location>
</feature>
<feature type="transmembrane region" description="Helical" evidence="1">
    <location>
        <begin position="154"/>
        <end position="184"/>
    </location>
</feature>
<gene>
    <name evidence="2" type="ORF">NS220_04105</name>
</gene>
<feature type="transmembrane region" description="Helical" evidence="1">
    <location>
        <begin position="309"/>
        <end position="329"/>
    </location>
</feature>
<feature type="transmembrane region" description="Helical" evidence="1">
    <location>
        <begin position="341"/>
        <end position="361"/>
    </location>
</feature>
<dbReference type="EMBL" id="LDRT01000021">
    <property type="protein sequence ID" value="KTR95933.1"/>
    <property type="molecule type" value="Genomic_DNA"/>
</dbReference>
<evidence type="ECO:0000313" key="3">
    <source>
        <dbReference type="Proteomes" id="UP000075025"/>
    </source>
</evidence>
<evidence type="ECO:0000256" key="1">
    <source>
        <dbReference type="SAM" id="Phobius"/>
    </source>
</evidence>
<dbReference type="RefSeq" id="WP_058622825.1">
    <property type="nucleotide sequence ID" value="NZ_LDRT01000021.1"/>
</dbReference>
<feature type="transmembrane region" description="Helical" evidence="1">
    <location>
        <begin position="119"/>
        <end position="142"/>
    </location>
</feature>
<feature type="transmembrane region" description="Helical" evidence="1">
    <location>
        <begin position="237"/>
        <end position="257"/>
    </location>
</feature>
<name>A0A147EZQ3_MICTE</name>
<dbReference type="OrthoDB" id="151635at2"/>
<dbReference type="Proteomes" id="UP000075025">
    <property type="component" value="Unassembled WGS sequence"/>
</dbReference>
<dbReference type="AlphaFoldDB" id="A0A147EZQ3"/>
<evidence type="ECO:0000313" key="2">
    <source>
        <dbReference type="EMBL" id="KTR95933.1"/>
    </source>
</evidence>
<comment type="caution">
    <text evidence="2">The sequence shown here is derived from an EMBL/GenBank/DDBJ whole genome shotgun (WGS) entry which is preliminary data.</text>
</comment>
<accession>A0A147EZQ3</accession>
<dbReference type="PATRIC" id="fig|2033.6.peg.1624"/>
<organism evidence="2 3">
    <name type="scientific">Microbacterium testaceum</name>
    <name type="common">Aureobacterium testaceum</name>
    <name type="synonym">Brevibacterium testaceum</name>
    <dbReference type="NCBI Taxonomy" id="2033"/>
    <lineage>
        <taxon>Bacteria</taxon>
        <taxon>Bacillati</taxon>
        <taxon>Actinomycetota</taxon>
        <taxon>Actinomycetes</taxon>
        <taxon>Micrococcales</taxon>
        <taxon>Microbacteriaceae</taxon>
        <taxon>Microbacterium</taxon>
    </lineage>
</organism>
<keyword evidence="1" id="KW-0472">Membrane</keyword>
<feature type="transmembrane region" description="Helical" evidence="1">
    <location>
        <begin position="381"/>
        <end position="399"/>
    </location>
</feature>
<proteinExistence type="predicted"/>
<keyword evidence="1" id="KW-1133">Transmembrane helix</keyword>
<keyword evidence="1" id="KW-0812">Transmembrane</keyword>